<proteinExistence type="predicted"/>
<protein>
    <submittedName>
        <fullName evidence="2">Uncharacterized protein</fullName>
    </submittedName>
</protein>
<dbReference type="EMBL" id="NMUF01000005">
    <property type="protein sequence ID" value="RFA99544.1"/>
    <property type="molecule type" value="Genomic_DNA"/>
</dbReference>
<gene>
    <name evidence="1" type="ORF">CGL51_02215</name>
    <name evidence="2" type="ORF">CGL52_02980</name>
</gene>
<reference evidence="3 4" key="1">
    <citation type="submission" date="2017-07" db="EMBL/GenBank/DDBJ databases">
        <title>Draft genome sequence of aerobic hyperthermophilic archaea, Pyrobaculum aerophilum YKB31 and YKB32.</title>
        <authorList>
            <person name="Mochizuki T."/>
            <person name="Berliner A.J."/>
            <person name="Yoshida-Takashima Y."/>
            <person name="Takaki Y."/>
            <person name="Nunoura T."/>
            <person name="Takai K."/>
        </authorList>
    </citation>
    <scope>NUCLEOTIDE SEQUENCE [LARGE SCALE GENOMIC DNA]</scope>
    <source>
        <strain evidence="1 4">YKB31</strain>
        <strain evidence="2 3">YKB32</strain>
    </source>
</reference>
<evidence type="ECO:0000313" key="2">
    <source>
        <dbReference type="EMBL" id="RFA99544.1"/>
    </source>
</evidence>
<organism evidence="2 3">
    <name type="scientific">Pyrobaculum aerophilum</name>
    <dbReference type="NCBI Taxonomy" id="13773"/>
    <lineage>
        <taxon>Archaea</taxon>
        <taxon>Thermoproteota</taxon>
        <taxon>Thermoprotei</taxon>
        <taxon>Thermoproteales</taxon>
        <taxon>Thermoproteaceae</taxon>
        <taxon>Pyrobaculum</taxon>
    </lineage>
</organism>
<comment type="caution">
    <text evidence="2">The sequence shown here is derived from an EMBL/GenBank/DDBJ whole genome shotgun (WGS) entry which is preliminary data.</text>
</comment>
<evidence type="ECO:0000313" key="1">
    <source>
        <dbReference type="EMBL" id="RFA97741.1"/>
    </source>
</evidence>
<dbReference type="AlphaFoldDB" id="A0A371R653"/>
<dbReference type="Proteomes" id="UP000256877">
    <property type="component" value="Unassembled WGS sequence"/>
</dbReference>
<dbReference type="Proteomes" id="UP000257123">
    <property type="component" value="Unassembled WGS sequence"/>
</dbReference>
<dbReference type="EMBL" id="NMUE01000004">
    <property type="protein sequence ID" value="RFA97741.1"/>
    <property type="molecule type" value="Genomic_DNA"/>
</dbReference>
<sequence>MGSEASFLVMEREALSKWGSMRLRF</sequence>
<evidence type="ECO:0000313" key="3">
    <source>
        <dbReference type="Proteomes" id="UP000256877"/>
    </source>
</evidence>
<name>A0A371R653_9CREN</name>
<evidence type="ECO:0000313" key="4">
    <source>
        <dbReference type="Proteomes" id="UP000257123"/>
    </source>
</evidence>
<accession>A0A371R653</accession>